<evidence type="ECO:0000313" key="2">
    <source>
        <dbReference type="Proteomes" id="UP000502345"/>
    </source>
</evidence>
<organism evidence="1 2">
    <name type="scientific">Rhodococcus erythropolis</name>
    <name type="common">Arthrobacter picolinophilus</name>
    <dbReference type="NCBI Taxonomy" id="1833"/>
    <lineage>
        <taxon>Bacteria</taxon>
        <taxon>Bacillati</taxon>
        <taxon>Actinomycetota</taxon>
        <taxon>Actinomycetes</taxon>
        <taxon>Mycobacteriales</taxon>
        <taxon>Nocardiaceae</taxon>
        <taxon>Rhodococcus</taxon>
        <taxon>Rhodococcus erythropolis group</taxon>
    </lineage>
</organism>
<sequence length="29" mass="3173">MCETLRSQATLATFGRLRQNLSATVSMAD</sequence>
<dbReference type="AlphaFoldDB" id="A0A6G9CX65"/>
<accession>A0A6G9CX65</accession>
<dbReference type="EMBL" id="CP050124">
    <property type="protein sequence ID" value="QIP41499.1"/>
    <property type="molecule type" value="Genomic_DNA"/>
</dbReference>
<evidence type="ECO:0000313" key="1">
    <source>
        <dbReference type="EMBL" id="QIP41499.1"/>
    </source>
</evidence>
<reference evidence="1 2" key="1">
    <citation type="submission" date="2020-03" db="EMBL/GenBank/DDBJ databases">
        <title>Screen low temperature-resistant strains for efficient degradation of petroleum hydrocarbons under the low temperature.</title>
        <authorList>
            <person name="Wang Y."/>
            <person name="Chen J."/>
        </authorList>
    </citation>
    <scope>NUCLEOTIDE SEQUENCE [LARGE SCALE GENOMIC DNA]</scope>
    <source>
        <strain evidence="1 2">KB1</strain>
    </source>
</reference>
<gene>
    <name evidence="1" type="ORF">G9444_4255</name>
</gene>
<name>A0A6G9CX65_RHOER</name>
<protein>
    <submittedName>
        <fullName evidence="1">Uncharacterized protein</fullName>
    </submittedName>
</protein>
<dbReference type="Proteomes" id="UP000502345">
    <property type="component" value="Chromosome"/>
</dbReference>
<proteinExistence type="predicted"/>